<feature type="compositionally biased region" description="Basic and acidic residues" evidence="1">
    <location>
        <begin position="1"/>
        <end position="10"/>
    </location>
</feature>
<proteinExistence type="predicted"/>
<dbReference type="Proteomes" id="UP001607303">
    <property type="component" value="Unassembled WGS sequence"/>
</dbReference>
<dbReference type="AlphaFoldDB" id="A0ABD2BLE9"/>
<keyword evidence="3" id="KW-1185">Reference proteome</keyword>
<evidence type="ECO:0000313" key="2">
    <source>
        <dbReference type="EMBL" id="KAL2733616.1"/>
    </source>
</evidence>
<accession>A0ABD2BLE9</accession>
<protein>
    <submittedName>
        <fullName evidence="2">Uncharacterized protein</fullName>
    </submittedName>
</protein>
<organism evidence="2 3">
    <name type="scientific">Vespula maculifrons</name>
    <name type="common">Eastern yellow jacket</name>
    <name type="synonym">Wasp</name>
    <dbReference type="NCBI Taxonomy" id="7453"/>
    <lineage>
        <taxon>Eukaryota</taxon>
        <taxon>Metazoa</taxon>
        <taxon>Ecdysozoa</taxon>
        <taxon>Arthropoda</taxon>
        <taxon>Hexapoda</taxon>
        <taxon>Insecta</taxon>
        <taxon>Pterygota</taxon>
        <taxon>Neoptera</taxon>
        <taxon>Endopterygota</taxon>
        <taxon>Hymenoptera</taxon>
        <taxon>Apocrita</taxon>
        <taxon>Aculeata</taxon>
        <taxon>Vespoidea</taxon>
        <taxon>Vespidae</taxon>
        <taxon>Vespinae</taxon>
        <taxon>Vespula</taxon>
    </lineage>
</organism>
<reference evidence="2 3" key="1">
    <citation type="journal article" date="2024" name="Ann. Entomol. Soc. Am.">
        <title>Genomic analyses of the southern and eastern yellowjacket wasps (Hymenoptera: Vespidae) reveal evolutionary signatures of social life.</title>
        <authorList>
            <person name="Catto M.A."/>
            <person name="Caine P.B."/>
            <person name="Orr S.E."/>
            <person name="Hunt B.G."/>
            <person name="Goodisman M.A.D."/>
        </authorList>
    </citation>
    <scope>NUCLEOTIDE SEQUENCE [LARGE SCALE GENOMIC DNA]</scope>
    <source>
        <strain evidence="2">232</strain>
        <tissue evidence="2">Head and thorax</tissue>
    </source>
</reference>
<comment type="caution">
    <text evidence="2">The sequence shown here is derived from an EMBL/GenBank/DDBJ whole genome shotgun (WGS) entry which is preliminary data.</text>
</comment>
<feature type="region of interest" description="Disordered" evidence="1">
    <location>
        <begin position="1"/>
        <end position="32"/>
    </location>
</feature>
<dbReference type="EMBL" id="JAYRBN010000073">
    <property type="protein sequence ID" value="KAL2733616.1"/>
    <property type="molecule type" value="Genomic_DNA"/>
</dbReference>
<evidence type="ECO:0000256" key="1">
    <source>
        <dbReference type="SAM" id="MobiDB-lite"/>
    </source>
</evidence>
<name>A0ABD2BLE9_VESMC</name>
<sequence length="285" mass="31963">MSSRNMKAERSSINVGPALLPRESKAGAPSSSTRTTVRRITFWTIFYKRQNRDCQGYHCSLQTESITWTSNRALNQILDLCPDSIEKSLTKMVVPTRTHIPFRRDSGSVPNIHIEDSCLVPSVRTRNNVALTPDHLIRSTLQSEIFDARRWNITENKTCIFLILSLHCAKITKSNISLKGKRSISDFPDRSFYISSIYLCYVHKARDALQEGNTKLLKSNKVSYGNSELGTLRAGTARIIIDVVAYFTPDVIFQLPSTELSFATLLGSRKTCGSPLPSNSDKRGT</sequence>
<evidence type="ECO:0000313" key="3">
    <source>
        <dbReference type="Proteomes" id="UP001607303"/>
    </source>
</evidence>
<gene>
    <name evidence="2" type="ORF">V1477_014050</name>
</gene>